<evidence type="ECO:0000256" key="2">
    <source>
        <dbReference type="ARBA" id="ARBA00023125"/>
    </source>
</evidence>
<evidence type="ECO:0000256" key="1">
    <source>
        <dbReference type="ARBA" id="ARBA00022553"/>
    </source>
</evidence>
<proteinExistence type="predicted"/>
<dbReference type="PROSITE" id="PS50043">
    <property type="entry name" value="HTH_LUXR_2"/>
    <property type="match status" value="1"/>
</dbReference>
<dbReference type="PANTHER" id="PTHR43214">
    <property type="entry name" value="TWO-COMPONENT RESPONSE REGULATOR"/>
    <property type="match status" value="1"/>
</dbReference>
<evidence type="ECO:0000259" key="4">
    <source>
        <dbReference type="PROSITE" id="PS50043"/>
    </source>
</evidence>
<dbReference type="AlphaFoldDB" id="A0A941DN28"/>
<evidence type="ECO:0000256" key="3">
    <source>
        <dbReference type="PROSITE-ProRule" id="PRU00169"/>
    </source>
</evidence>
<dbReference type="InterPro" id="IPR058245">
    <property type="entry name" value="NreC/VraR/RcsB-like_REC"/>
</dbReference>
<dbReference type="Pfam" id="PF00072">
    <property type="entry name" value="Response_reg"/>
    <property type="match status" value="1"/>
</dbReference>
<dbReference type="PANTHER" id="PTHR43214:SF43">
    <property type="entry name" value="TWO-COMPONENT RESPONSE REGULATOR"/>
    <property type="match status" value="1"/>
</dbReference>
<feature type="modified residue" description="4-aspartylphosphate" evidence="3">
    <location>
        <position position="55"/>
    </location>
</feature>
<name>A0A941DN28_9BURK</name>
<evidence type="ECO:0000259" key="5">
    <source>
        <dbReference type="PROSITE" id="PS50110"/>
    </source>
</evidence>
<dbReference type="Proteomes" id="UP000680067">
    <property type="component" value="Unassembled WGS sequence"/>
</dbReference>
<dbReference type="SUPFAM" id="SSF46894">
    <property type="entry name" value="C-terminal effector domain of the bipartite response regulators"/>
    <property type="match status" value="1"/>
</dbReference>
<dbReference type="SUPFAM" id="SSF52172">
    <property type="entry name" value="CheY-like"/>
    <property type="match status" value="1"/>
</dbReference>
<dbReference type="GO" id="GO:0006355">
    <property type="term" value="P:regulation of DNA-templated transcription"/>
    <property type="evidence" value="ECO:0007669"/>
    <property type="project" value="InterPro"/>
</dbReference>
<dbReference type="PROSITE" id="PS50110">
    <property type="entry name" value="RESPONSE_REGULATORY"/>
    <property type="match status" value="1"/>
</dbReference>
<evidence type="ECO:0000313" key="6">
    <source>
        <dbReference type="EMBL" id="MBR7783913.1"/>
    </source>
</evidence>
<dbReference type="PRINTS" id="PR00038">
    <property type="entry name" value="HTHLUXR"/>
</dbReference>
<keyword evidence="2" id="KW-0238">DNA-binding</keyword>
<dbReference type="InterPro" id="IPR016032">
    <property type="entry name" value="Sig_transdc_resp-reg_C-effctor"/>
</dbReference>
<dbReference type="InterPro" id="IPR036388">
    <property type="entry name" value="WH-like_DNA-bd_sf"/>
</dbReference>
<evidence type="ECO:0000313" key="7">
    <source>
        <dbReference type="Proteomes" id="UP000680067"/>
    </source>
</evidence>
<dbReference type="CDD" id="cd17535">
    <property type="entry name" value="REC_NarL-like"/>
    <property type="match status" value="1"/>
</dbReference>
<dbReference type="EMBL" id="JAGSPN010000016">
    <property type="protein sequence ID" value="MBR7783913.1"/>
    <property type="molecule type" value="Genomic_DNA"/>
</dbReference>
<feature type="domain" description="Response regulatory" evidence="5">
    <location>
        <begin position="5"/>
        <end position="121"/>
    </location>
</feature>
<dbReference type="Gene3D" id="3.40.50.2300">
    <property type="match status" value="1"/>
</dbReference>
<dbReference type="InterPro" id="IPR000792">
    <property type="entry name" value="Tscrpt_reg_LuxR_C"/>
</dbReference>
<dbReference type="Pfam" id="PF00196">
    <property type="entry name" value="GerE"/>
    <property type="match status" value="1"/>
</dbReference>
<keyword evidence="7" id="KW-1185">Reference proteome</keyword>
<dbReference type="RefSeq" id="WP_212689191.1">
    <property type="nucleotide sequence ID" value="NZ_JAGSPN010000016.1"/>
</dbReference>
<dbReference type="Gene3D" id="1.10.10.10">
    <property type="entry name" value="Winged helix-like DNA-binding domain superfamily/Winged helix DNA-binding domain"/>
    <property type="match status" value="1"/>
</dbReference>
<dbReference type="SMART" id="SM00421">
    <property type="entry name" value="HTH_LUXR"/>
    <property type="match status" value="1"/>
</dbReference>
<feature type="domain" description="HTH luxR-type" evidence="4">
    <location>
        <begin position="143"/>
        <end position="208"/>
    </location>
</feature>
<dbReference type="CDD" id="cd06170">
    <property type="entry name" value="LuxR_C_like"/>
    <property type="match status" value="1"/>
</dbReference>
<dbReference type="SMART" id="SM00448">
    <property type="entry name" value="REC"/>
    <property type="match status" value="1"/>
</dbReference>
<dbReference type="InterPro" id="IPR011006">
    <property type="entry name" value="CheY-like_superfamily"/>
</dbReference>
<comment type="caution">
    <text evidence="6">The sequence shown here is derived from an EMBL/GenBank/DDBJ whole genome shotgun (WGS) entry which is preliminary data.</text>
</comment>
<protein>
    <submittedName>
        <fullName evidence="6">Response regulator transcription factor</fullName>
    </submittedName>
</protein>
<dbReference type="GO" id="GO:0000160">
    <property type="term" value="P:phosphorelay signal transduction system"/>
    <property type="evidence" value="ECO:0007669"/>
    <property type="project" value="InterPro"/>
</dbReference>
<accession>A0A941DN28</accession>
<keyword evidence="1 3" id="KW-0597">Phosphoprotein</keyword>
<organism evidence="6 7">
    <name type="scientific">Undibacterium luofuense</name>
    <dbReference type="NCBI Taxonomy" id="2828733"/>
    <lineage>
        <taxon>Bacteria</taxon>
        <taxon>Pseudomonadati</taxon>
        <taxon>Pseudomonadota</taxon>
        <taxon>Betaproteobacteria</taxon>
        <taxon>Burkholderiales</taxon>
        <taxon>Oxalobacteraceae</taxon>
        <taxon>Undibacterium</taxon>
    </lineage>
</organism>
<dbReference type="InterPro" id="IPR039420">
    <property type="entry name" value="WalR-like"/>
</dbReference>
<sequence>MEGLRVLLADDHPIVMDGFAMTLASAGLEIVGRARTPEEALALYQSLRPDVALLDIRFGTRQTGLDAARQILQQDADANLIFLSQFDQDSLIREAYRTGARAFVSKDCDPAELLEAVTKAAAGSLYFPRAIAERLANLSVRGDMSPQSVLNERDLEIFRLMAEGLTNAEIAERLGLSLKTISNTSQAIKEKLDAHRPAHITRLAVKYGLIEP</sequence>
<dbReference type="GO" id="GO:0003677">
    <property type="term" value="F:DNA binding"/>
    <property type="evidence" value="ECO:0007669"/>
    <property type="project" value="UniProtKB-KW"/>
</dbReference>
<dbReference type="InterPro" id="IPR001789">
    <property type="entry name" value="Sig_transdc_resp-reg_receiver"/>
</dbReference>
<reference evidence="6" key="1">
    <citation type="submission" date="2021-04" db="EMBL/GenBank/DDBJ databases">
        <title>novel species isolated from subtropical streams in China.</title>
        <authorList>
            <person name="Lu H."/>
        </authorList>
    </citation>
    <scope>NUCLEOTIDE SEQUENCE</scope>
    <source>
        <strain evidence="6">LFS511W</strain>
    </source>
</reference>
<gene>
    <name evidence="6" type="ORF">KDM89_17340</name>
</gene>